<dbReference type="InterPro" id="IPR058245">
    <property type="entry name" value="NreC/VraR/RcsB-like_REC"/>
</dbReference>
<keyword evidence="5" id="KW-1185">Reference proteome</keyword>
<dbReference type="Pfam" id="PF00072">
    <property type="entry name" value="Response_reg"/>
    <property type="match status" value="1"/>
</dbReference>
<evidence type="ECO:0000256" key="2">
    <source>
        <dbReference type="PROSITE-ProRule" id="PRU00169"/>
    </source>
</evidence>
<gene>
    <name evidence="4" type="ORF">ACH3VR_21490</name>
</gene>
<dbReference type="Gene3D" id="3.40.50.2300">
    <property type="match status" value="1"/>
</dbReference>
<comment type="caution">
    <text evidence="4">The sequence shown here is derived from an EMBL/GenBank/DDBJ whole genome shotgun (WGS) entry which is preliminary data.</text>
</comment>
<evidence type="ECO:0000313" key="4">
    <source>
        <dbReference type="EMBL" id="MFH8252954.1"/>
    </source>
</evidence>
<proteinExistence type="predicted"/>
<evidence type="ECO:0000259" key="3">
    <source>
        <dbReference type="PROSITE" id="PS50110"/>
    </source>
</evidence>
<dbReference type="InterPro" id="IPR001789">
    <property type="entry name" value="Sig_transdc_resp-reg_receiver"/>
</dbReference>
<reference evidence="4 5" key="1">
    <citation type="submission" date="2024-09" db="EMBL/GenBank/DDBJ databases">
        <authorList>
            <person name="Pan X."/>
        </authorList>
    </citation>
    <scope>NUCLEOTIDE SEQUENCE [LARGE SCALE GENOMIC DNA]</scope>
    <source>
        <strain evidence="4 5">B2969</strain>
    </source>
</reference>
<dbReference type="InterPro" id="IPR011006">
    <property type="entry name" value="CheY-like_superfamily"/>
</dbReference>
<feature type="modified residue" description="4-aspartylphosphate" evidence="2">
    <location>
        <position position="56"/>
    </location>
</feature>
<dbReference type="PANTHER" id="PTHR44591:SF18">
    <property type="entry name" value="REGULATORY PROTEIN"/>
    <property type="match status" value="1"/>
</dbReference>
<dbReference type="RefSeq" id="WP_397558381.1">
    <property type="nucleotide sequence ID" value="NZ_JBIQWL010000014.1"/>
</dbReference>
<accession>A0ABW7QDI5</accession>
<dbReference type="SUPFAM" id="SSF52172">
    <property type="entry name" value="CheY-like"/>
    <property type="match status" value="1"/>
</dbReference>
<keyword evidence="1 2" id="KW-0597">Phosphoprotein</keyword>
<dbReference type="PANTHER" id="PTHR44591">
    <property type="entry name" value="STRESS RESPONSE REGULATOR PROTEIN 1"/>
    <property type="match status" value="1"/>
</dbReference>
<evidence type="ECO:0000256" key="1">
    <source>
        <dbReference type="ARBA" id="ARBA00022553"/>
    </source>
</evidence>
<dbReference type="CDD" id="cd17535">
    <property type="entry name" value="REC_NarL-like"/>
    <property type="match status" value="1"/>
</dbReference>
<feature type="domain" description="Response regulatory" evidence="3">
    <location>
        <begin position="6"/>
        <end position="121"/>
    </location>
</feature>
<name>A0ABW7QDI5_9MICO</name>
<protein>
    <submittedName>
        <fullName evidence="4">Response regulator transcription factor</fullName>
    </submittedName>
</protein>
<dbReference type="Proteomes" id="UP001610861">
    <property type="component" value="Unassembled WGS sequence"/>
</dbReference>
<sequence>MTPRRRLLIVDDHAGFRRSARILLEAEGFVVVGESADGDSAVALATRLEPDVVLLDIVLPTTDGFDVCARLLRDQAGLRVVLTSTYDVDLLEDRVAASGAAGFIPKAELSGDAIDALIGRPA</sequence>
<dbReference type="SMART" id="SM00448">
    <property type="entry name" value="REC"/>
    <property type="match status" value="1"/>
</dbReference>
<evidence type="ECO:0000313" key="5">
    <source>
        <dbReference type="Proteomes" id="UP001610861"/>
    </source>
</evidence>
<organism evidence="4 5">
    <name type="scientific">Microbacterium alkaliflavum</name>
    <dbReference type="NCBI Taxonomy" id="3248839"/>
    <lineage>
        <taxon>Bacteria</taxon>
        <taxon>Bacillati</taxon>
        <taxon>Actinomycetota</taxon>
        <taxon>Actinomycetes</taxon>
        <taxon>Micrococcales</taxon>
        <taxon>Microbacteriaceae</taxon>
        <taxon>Microbacterium</taxon>
    </lineage>
</organism>
<dbReference type="EMBL" id="JBIQWL010000014">
    <property type="protein sequence ID" value="MFH8252954.1"/>
    <property type="molecule type" value="Genomic_DNA"/>
</dbReference>
<dbReference type="InterPro" id="IPR050595">
    <property type="entry name" value="Bact_response_regulator"/>
</dbReference>
<dbReference type="PROSITE" id="PS50110">
    <property type="entry name" value="RESPONSE_REGULATORY"/>
    <property type="match status" value="1"/>
</dbReference>